<dbReference type="InterPro" id="IPR050509">
    <property type="entry name" value="CoA-transferase_III"/>
</dbReference>
<evidence type="ECO:0000313" key="1">
    <source>
        <dbReference type="EMBL" id="SUZ72444.1"/>
    </source>
</evidence>
<gene>
    <name evidence="1" type="ORF">METZ01_LOCUS25298</name>
</gene>
<dbReference type="Gene3D" id="3.30.1540.10">
    <property type="entry name" value="formyl-coa transferase, domain 3"/>
    <property type="match status" value="1"/>
</dbReference>
<accession>A0A381Q0P9</accession>
<dbReference type="SUPFAM" id="SSF89796">
    <property type="entry name" value="CoA-transferase family III (CaiB/BaiF)"/>
    <property type="match status" value="1"/>
</dbReference>
<protein>
    <recommendedName>
        <fullName evidence="2">CoA transferase</fullName>
    </recommendedName>
</protein>
<dbReference type="EMBL" id="UINC01001150">
    <property type="protein sequence ID" value="SUZ72444.1"/>
    <property type="molecule type" value="Genomic_DNA"/>
</dbReference>
<dbReference type="GO" id="GO:0003824">
    <property type="term" value="F:catalytic activity"/>
    <property type="evidence" value="ECO:0007669"/>
    <property type="project" value="InterPro"/>
</dbReference>
<dbReference type="Pfam" id="PF02515">
    <property type="entry name" value="CoA_transf_3"/>
    <property type="match status" value="1"/>
</dbReference>
<sequence>MSGPMHGIRVVELGLWVAGPACGGILADWGAEVIKVESHEGDPFRGLGWLYGDDDNPPFELDNRGKRSVALDLRSEAGLEVMHRLLLEADVFLTNYRPGGLQRLGLDYDTLTSRYPRLVYASVTGMSLRGDEADRQAYDIGAFWSRSGIAHALSSGSDTPPVQRGGMGDHMTGLAAAAGVSAALFQRETTGEGQLVETSLMRIGTYMLGWDHNVTARRGEDIVVRSRDEQPNPLINCYRCADGKWLWMLGLEGERHWPQVVDALGAERWFLDQRFSTIESRMEHTAALTAEIDAVLRTKDREQWGRIFDDKNVWWAPVQSSLELLNDPQSRAAGCWIQVPTGDGEMVEMVASPVDFSESDGTAQGIAPLLGQHTEMVLLELGFDWEEIEGLKDSGAIP</sequence>
<evidence type="ECO:0008006" key="2">
    <source>
        <dbReference type="Google" id="ProtNLM"/>
    </source>
</evidence>
<dbReference type="AlphaFoldDB" id="A0A381Q0P9"/>
<reference evidence="1" key="1">
    <citation type="submission" date="2018-05" db="EMBL/GenBank/DDBJ databases">
        <authorList>
            <person name="Lanie J.A."/>
            <person name="Ng W.-L."/>
            <person name="Kazmierczak K.M."/>
            <person name="Andrzejewski T.M."/>
            <person name="Davidsen T.M."/>
            <person name="Wayne K.J."/>
            <person name="Tettelin H."/>
            <person name="Glass J.I."/>
            <person name="Rusch D."/>
            <person name="Podicherti R."/>
            <person name="Tsui H.-C.T."/>
            <person name="Winkler M.E."/>
        </authorList>
    </citation>
    <scope>NUCLEOTIDE SEQUENCE</scope>
</reference>
<dbReference type="PANTHER" id="PTHR48228">
    <property type="entry name" value="SUCCINYL-COA--D-CITRAMALATE COA-TRANSFERASE"/>
    <property type="match status" value="1"/>
</dbReference>
<proteinExistence type="predicted"/>
<organism evidence="1">
    <name type="scientific">marine metagenome</name>
    <dbReference type="NCBI Taxonomy" id="408172"/>
    <lineage>
        <taxon>unclassified sequences</taxon>
        <taxon>metagenomes</taxon>
        <taxon>ecological metagenomes</taxon>
    </lineage>
</organism>
<name>A0A381Q0P9_9ZZZZ</name>
<dbReference type="InterPro" id="IPR003673">
    <property type="entry name" value="CoA-Trfase_fam_III"/>
</dbReference>
<dbReference type="Gene3D" id="3.40.50.10540">
    <property type="entry name" value="Crotonobetainyl-coa:carnitine coa-transferase, domain 1"/>
    <property type="match status" value="1"/>
</dbReference>
<dbReference type="PANTHER" id="PTHR48228:SF2">
    <property type="entry name" value="E-CINNAMOYL-COA:R-PHENYLLACTATE COA TRANSFERASE LARGE SUBUNIT"/>
    <property type="match status" value="1"/>
</dbReference>
<dbReference type="InterPro" id="IPR044855">
    <property type="entry name" value="CoA-Trfase_III_dom3_sf"/>
</dbReference>
<dbReference type="InterPro" id="IPR023606">
    <property type="entry name" value="CoA-Trfase_III_dom_1_sf"/>
</dbReference>